<dbReference type="RefSeq" id="WP_344937479.1">
    <property type="nucleotide sequence ID" value="NZ_BAABDM010000006.1"/>
</dbReference>
<comment type="caution">
    <text evidence="1">The sequence shown here is derived from an EMBL/GenBank/DDBJ whole genome shotgun (WGS) entry which is preliminary data.</text>
</comment>
<dbReference type="PANTHER" id="PTHR17985">
    <property type="entry name" value="SER/THR-RICH PROTEIN T10 IN DGCR REGION"/>
    <property type="match status" value="1"/>
</dbReference>
<name>A0ABP7X158_9GAMM</name>
<accession>A0ABP7X158</accession>
<organism evidence="1 2">
    <name type="scientific">Zhongshania borealis</name>
    <dbReference type="NCBI Taxonomy" id="889488"/>
    <lineage>
        <taxon>Bacteria</taxon>
        <taxon>Pseudomonadati</taxon>
        <taxon>Pseudomonadota</taxon>
        <taxon>Gammaproteobacteria</taxon>
        <taxon>Cellvibrionales</taxon>
        <taxon>Spongiibacteraceae</taxon>
        <taxon>Zhongshania</taxon>
    </lineage>
</organism>
<reference evidence="2" key="1">
    <citation type="journal article" date="2019" name="Int. J. Syst. Evol. Microbiol.">
        <title>The Global Catalogue of Microorganisms (GCM) 10K type strain sequencing project: providing services to taxonomists for standard genome sequencing and annotation.</title>
        <authorList>
            <consortium name="The Broad Institute Genomics Platform"/>
            <consortium name="The Broad Institute Genome Sequencing Center for Infectious Disease"/>
            <person name="Wu L."/>
            <person name="Ma J."/>
        </authorList>
    </citation>
    <scope>NUCLEOTIDE SEQUENCE [LARGE SCALE GENOMIC DNA]</scope>
    <source>
        <strain evidence="2">JCM 17304</strain>
    </source>
</reference>
<dbReference type="Proteomes" id="UP001500392">
    <property type="component" value="Unassembled WGS sequence"/>
</dbReference>
<evidence type="ECO:0000313" key="1">
    <source>
        <dbReference type="EMBL" id="GAA4101922.1"/>
    </source>
</evidence>
<protein>
    <submittedName>
        <fullName evidence="1">NRDE family protein</fullName>
    </submittedName>
</protein>
<proteinExistence type="predicted"/>
<dbReference type="Pfam" id="PF05742">
    <property type="entry name" value="TANGO2"/>
    <property type="match status" value="1"/>
</dbReference>
<dbReference type="EMBL" id="BAABDM010000006">
    <property type="protein sequence ID" value="GAA4101922.1"/>
    <property type="molecule type" value="Genomic_DNA"/>
</dbReference>
<gene>
    <name evidence="1" type="ORF">GCM10022414_29510</name>
</gene>
<sequence>MCLILLSWQQQPEHPLIVAANRDEFYSRPTLPANYWPEHPQILAGRDLEFGGSWLGISRNGRFAAVTNLREVESKGERSRGDLVKNFLLTDTNTAKHLDQLEAAKANYRPFNFIAFDGKTLGYSNNAEPGWQSLPQGSHAIGNFPLSAANEKTRKGKRDLEATLHHRGDHVALLSMLQNKESTGEHKEPLYRGLSSRFVSLAGAEYGTRSSSILYRHRDGNWDFWEQLYNTSAADPAFLDPQSLNHFNVRANQP</sequence>
<evidence type="ECO:0000313" key="2">
    <source>
        <dbReference type="Proteomes" id="UP001500392"/>
    </source>
</evidence>
<keyword evidence="2" id="KW-1185">Reference proteome</keyword>
<dbReference type="PANTHER" id="PTHR17985:SF8">
    <property type="entry name" value="TRANSPORT AND GOLGI ORGANIZATION PROTEIN 2 HOMOLOG"/>
    <property type="match status" value="1"/>
</dbReference>
<dbReference type="InterPro" id="IPR008551">
    <property type="entry name" value="TANGO2"/>
</dbReference>